<sequence>MNHKPTQLLNVFYHADKKYHMGRLASRDRKIWFEYSPDFIAEGFELSPFKLSLQPNAVSADTNAFDGLHGIFNDSLPDGWGRMLLDRQVAKYGISHHLLTPLDRLSHVGKYGMGALSYEPEYSEDVQHAENLDLMKLAKEMQQILEGEGDDALLKLKQLAGSSGGARPKITAKVSPDKKHIMSRTDNHPNGYEDWLIKFNSRFDDADSGRIEYAYSVIAKDSGINMPETYLFDTVSGSYFGVQRFDRDNGRRIHMHSLCGLIHSDYRFPSLDYSDLLKVTQALTKDMREVEAAFRLACFNVIMHNRDDHSKNFSFLYQNMEWKLSPAYDLTFSSGPNGYQSMTVAGESLKPAISHLKELGKKANIKKPERIIDQVIASAMKWKNTASSLNISDSTIKTIDQIIRKHTR</sequence>
<dbReference type="RefSeq" id="WP_013009884.1">
    <property type="nucleotide sequence ID" value="NC_013943.1"/>
</dbReference>
<dbReference type="PANTHER" id="PTHR37419:SF8">
    <property type="entry name" value="TOXIN YJJJ"/>
    <property type="match status" value="1"/>
</dbReference>
<dbReference type="GO" id="GO:0005829">
    <property type="term" value="C:cytosol"/>
    <property type="evidence" value="ECO:0007669"/>
    <property type="project" value="TreeGrafter"/>
</dbReference>
<evidence type="ECO:0000259" key="4">
    <source>
        <dbReference type="Pfam" id="PF07804"/>
    </source>
</evidence>
<feature type="domain" description="HipA N-terminal subdomain 1" evidence="5">
    <location>
        <begin position="18"/>
        <end position="118"/>
    </location>
</feature>
<dbReference type="STRING" id="522772.Dacet_0542"/>
<dbReference type="KEGG" id="dap:Dacet_0542"/>
<evidence type="ECO:0000256" key="3">
    <source>
        <dbReference type="ARBA" id="ARBA00022777"/>
    </source>
</evidence>
<feature type="domain" description="HipA-like C-terminal" evidence="4">
    <location>
        <begin position="162"/>
        <end position="381"/>
    </location>
</feature>
<gene>
    <name evidence="6" type="ordered locus">Dacet_0542</name>
</gene>
<protein>
    <submittedName>
        <fullName evidence="6">HipA domain protein</fullName>
    </submittedName>
</protein>
<dbReference type="InterPro" id="IPR017508">
    <property type="entry name" value="HipA_N1"/>
</dbReference>
<evidence type="ECO:0000256" key="2">
    <source>
        <dbReference type="ARBA" id="ARBA00022679"/>
    </source>
</evidence>
<name>D4H429_DENA2</name>
<reference evidence="6 7" key="1">
    <citation type="journal article" date="2010" name="Stand. Genomic Sci.">
        <title>Complete genome sequence of Denitrovibrio acetiphilus type strain (N2460).</title>
        <authorList>
            <person name="Kiss H."/>
            <person name="Lang E."/>
            <person name="Lapidus A."/>
            <person name="Copeland A."/>
            <person name="Nolan M."/>
            <person name="Glavina Del Rio T."/>
            <person name="Chen F."/>
            <person name="Lucas S."/>
            <person name="Tice H."/>
            <person name="Cheng J.F."/>
            <person name="Han C."/>
            <person name="Goodwin L."/>
            <person name="Pitluck S."/>
            <person name="Liolios K."/>
            <person name="Pati A."/>
            <person name="Ivanova N."/>
            <person name="Mavromatis K."/>
            <person name="Chen A."/>
            <person name="Palaniappan K."/>
            <person name="Land M."/>
            <person name="Hauser L."/>
            <person name="Chang Y.J."/>
            <person name="Jeffries C.D."/>
            <person name="Detter J.C."/>
            <person name="Brettin T."/>
            <person name="Spring S."/>
            <person name="Rohde M."/>
            <person name="Goker M."/>
            <person name="Woyke T."/>
            <person name="Bristow J."/>
            <person name="Eisen J.A."/>
            <person name="Markowitz V."/>
            <person name="Hugenholtz P."/>
            <person name="Kyrpides N.C."/>
            <person name="Klenk H.P."/>
        </authorList>
    </citation>
    <scope>NUCLEOTIDE SEQUENCE [LARGE SCALE GENOMIC DNA]</scope>
    <source>
        <strain evidence="7">DSM 12809 / NBRC 114555 / N2460</strain>
    </source>
</reference>
<dbReference type="PaxDb" id="522772-Dacet_0542"/>
<dbReference type="Gene3D" id="1.10.1070.20">
    <property type="match status" value="1"/>
</dbReference>
<dbReference type="Pfam" id="PF13657">
    <property type="entry name" value="Couple_hipA"/>
    <property type="match status" value="1"/>
</dbReference>
<keyword evidence="7" id="KW-1185">Reference proteome</keyword>
<dbReference type="AlphaFoldDB" id="D4H429"/>
<keyword evidence="3" id="KW-0418">Kinase</keyword>
<comment type="similarity">
    <text evidence="1">Belongs to the HipA Ser/Thr kinase family.</text>
</comment>
<dbReference type="Pfam" id="PF07804">
    <property type="entry name" value="HipA_C"/>
    <property type="match status" value="1"/>
</dbReference>
<evidence type="ECO:0000259" key="5">
    <source>
        <dbReference type="Pfam" id="PF13657"/>
    </source>
</evidence>
<keyword evidence="2" id="KW-0808">Transferase</keyword>
<dbReference type="GO" id="GO:0004674">
    <property type="term" value="F:protein serine/threonine kinase activity"/>
    <property type="evidence" value="ECO:0007669"/>
    <property type="project" value="TreeGrafter"/>
</dbReference>
<accession>D4H429</accession>
<organism evidence="6 7">
    <name type="scientific">Denitrovibrio acetiphilus (strain DSM 12809 / NBRC 114555 / N2460)</name>
    <dbReference type="NCBI Taxonomy" id="522772"/>
    <lineage>
        <taxon>Bacteria</taxon>
        <taxon>Pseudomonadati</taxon>
        <taxon>Deferribacterota</taxon>
        <taxon>Deferribacteres</taxon>
        <taxon>Deferribacterales</taxon>
        <taxon>Geovibrionaceae</taxon>
        <taxon>Denitrovibrio</taxon>
    </lineage>
</organism>
<dbReference type="HOGENOM" id="CLU_041102_1_0_0"/>
<dbReference type="EMBL" id="CP001968">
    <property type="protein sequence ID" value="ADD67340.1"/>
    <property type="molecule type" value="Genomic_DNA"/>
</dbReference>
<evidence type="ECO:0000313" key="6">
    <source>
        <dbReference type="EMBL" id="ADD67340.1"/>
    </source>
</evidence>
<dbReference type="Proteomes" id="UP000002012">
    <property type="component" value="Chromosome"/>
</dbReference>
<evidence type="ECO:0000313" key="7">
    <source>
        <dbReference type="Proteomes" id="UP000002012"/>
    </source>
</evidence>
<dbReference type="InterPro" id="IPR052028">
    <property type="entry name" value="HipA_Ser/Thr_kinase"/>
</dbReference>
<dbReference type="InterPro" id="IPR012893">
    <property type="entry name" value="HipA-like_C"/>
</dbReference>
<dbReference type="eggNOG" id="COG3550">
    <property type="taxonomic scope" value="Bacteria"/>
</dbReference>
<dbReference type="PANTHER" id="PTHR37419">
    <property type="entry name" value="SERINE/THREONINE-PROTEIN KINASE TOXIN HIPA"/>
    <property type="match status" value="1"/>
</dbReference>
<evidence type="ECO:0000256" key="1">
    <source>
        <dbReference type="ARBA" id="ARBA00010164"/>
    </source>
</evidence>
<proteinExistence type="inferred from homology"/>
<dbReference type="OrthoDB" id="9805913at2"/>
<dbReference type="InParanoid" id="D4H429"/>